<evidence type="ECO:0000256" key="1">
    <source>
        <dbReference type="SAM" id="SignalP"/>
    </source>
</evidence>
<dbReference type="Proteomes" id="UP001595604">
    <property type="component" value="Unassembled WGS sequence"/>
</dbReference>
<protein>
    <submittedName>
        <fullName evidence="2">Dipeptidase</fullName>
    </submittedName>
</protein>
<proteinExistence type="predicted"/>
<organism evidence="2 3">
    <name type="scientific">Novosphingobium bradum</name>
    <dbReference type="NCBI Taxonomy" id="1737444"/>
    <lineage>
        <taxon>Bacteria</taxon>
        <taxon>Pseudomonadati</taxon>
        <taxon>Pseudomonadota</taxon>
        <taxon>Alphaproteobacteria</taxon>
        <taxon>Sphingomonadales</taxon>
        <taxon>Sphingomonadaceae</taxon>
        <taxon>Novosphingobium</taxon>
    </lineage>
</organism>
<accession>A0ABV7IUS3</accession>
<reference evidence="3" key="1">
    <citation type="journal article" date="2019" name="Int. J. Syst. Evol. Microbiol.">
        <title>The Global Catalogue of Microorganisms (GCM) 10K type strain sequencing project: providing services to taxonomists for standard genome sequencing and annotation.</title>
        <authorList>
            <consortium name="The Broad Institute Genomics Platform"/>
            <consortium name="The Broad Institute Genome Sequencing Center for Infectious Disease"/>
            <person name="Wu L."/>
            <person name="Ma J."/>
        </authorList>
    </citation>
    <scope>NUCLEOTIDE SEQUENCE [LARGE SCALE GENOMIC DNA]</scope>
    <source>
        <strain evidence="3">KCTC 42984</strain>
    </source>
</reference>
<dbReference type="CDD" id="cd01301">
    <property type="entry name" value="rDP_like"/>
    <property type="match status" value="1"/>
</dbReference>
<keyword evidence="1" id="KW-0732">Signal</keyword>
<dbReference type="InterPro" id="IPR032466">
    <property type="entry name" value="Metal_Hydrolase"/>
</dbReference>
<dbReference type="PROSITE" id="PS51365">
    <property type="entry name" value="RENAL_DIPEPTIDASE_2"/>
    <property type="match status" value="1"/>
</dbReference>
<sequence length="426" mass="45501">MKPAASFALAAGLLAGLAPVPLLAAPRAGYPQDVAAAALKAAPVWDGHNDVPEQLRDRRKDLLAGFNFRDTTATADPAQGRVAMHTDLARLRRGHVGAQFWSVFVPASLSDQQAVQAVMEQIDVTRRLIAAYPQDLQLATDAAGVAAAWKAGRIASLLGMEGGYAIGNSLGVLRQFRELGVRYMTLTHYRTTAWADSATDAPQHGGLTDFGRQVVREMQRIGMLVDLSHVSAQTMNAALDVARAPVIFSHSGARAIADHPRNVPDAVLARLRANGGIVMVVTLPAYVSNAVRTWELDRTAQKARLAALHVDEPDTAKTALAAWEQAHPRPRATLAELADHIDHIVKVAGIDHVGLGGDFDGMDTTTEGMADVSGYPDLFVELARRGYGQADLQKIASGNMMRVLKAADAYALAHRADPPIESATAF</sequence>
<name>A0ABV7IUS3_9SPHN</name>
<comment type="caution">
    <text evidence="2">The sequence shown here is derived from an EMBL/GenBank/DDBJ whole genome shotgun (WGS) entry which is preliminary data.</text>
</comment>
<evidence type="ECO:0000313" key="3">
    <source>
        <dbReference type="Proteomes" id="UP001595604"/>
    </source>
</evidence>
<dbReference type="PANTHER" id="PTHR10443:SF12">
    <property type="entry name" value="DIPEPTIDASE"/>
    <property type="match status" value="1"/>
</dbReference>
<keyword evidence="3" id="KW-1185">Reference proteome</keyword>
<evidence type="ECO:0000313" key="2">
    <source>
        <dbReference type="EMBL" id="MFC3175270.1"/>
    </source>
</evidence>
<dbReference type="SUPFAM" id="SSF51556">
    <property type="entry name" value="Metallo-dependent hydrolases"/>
    <property type="match status" value="1"/>
</dbReference>
<dbReference type="EMBL" id="JBHRTQ010000011">
    <property type="protein sequence ID" value="MFC3175270.1"/>
    <property type="molecule type" value="Genomic_DNA"/>
</dbReference>
<dbReference type="Gene3D" id="3.20.20.140">
    <property type="entry name" value="Metal-dependent hydrolases"/>
    <property type="match status" value="1"/>
</dbReference>
<gene>
    <name evidence="2" type="ORF">ACFOD9_13495</name>
</gene>
<dbReference type="RefSeq" id="WP_379510645.1">
    <property type="nucleotide sequence ID" value="NZ_JBHRTQ010000011.1"/>
</dbReference>
<dbReference type="Pfam" id="PF01244">
    <property type="entry name" value="Peptidase_M19"/>
    <property type="match status" value="1"/>
</dbReference>
<feature type="chain" id="PRO_5045061840" evidence="1">
    <location>
        <begin position="25"/>
        <end position="426"/>
    </location>
</feature>
<dbReference type="InterPro" id="IPR008257">
    <property type="entry name" value="Pept_M19"/>
</dbReference>
<dbReference type="PANTHER" id="PTHR10443">
    <property type="entry name" value="MICROSOMAL DIPEPTIDASE"/>
    <property type="match status" value="1"/>
</dbReference>
<feature type="signal peptide" evidence="1">
    <location>
        <begin position="1"/>
        <end position="24"/>
    </location>
</feature>